<gene>
    <name evidence="5" type="ORF">J3D65DRAFT_664368</name>
</gene>
<dbReference type="RefSeq" id="XP_066660413.1">
    <property type="nucleotide sequence ID" value="XM_066802734.1"/>
</dbReference>
<reference evidence="5 6" key="1">
    <citation type="submission" date="2024-04" db="EMBL/GenBank/DDBJ databases">
        <title>Phyllosticta paracitricarpa is synonymous to the EU quarantine fungus P. citricarpa based on phylogenomic analyses.</title>
        <authorList>
            <consortium name="Lawrence Berkeley National Laboratory"/>
            <person name="Van ingen-buijs V.A."/>
            <person name="Van westerhoven A.C."/>
            <person name="Haridas S."/>
            <person name="Skiadas P."/>
            <person name="Martin F."/>
            <person name="Groenewald J.Z."/>
            <person name="Crous P.W."/>
            <person name="Seidl M.F."/>
        </authorList>
    </citation>
    <scope>NUCLEOTIDE SEQUENCE [LARGE SCALE GENOMIC DNA]</scope>
    <source>
        <strain evidence="5 6">CPC 17464</strain>
    </source>
</reference>
<name>A0ABR1MD46_9PEZI</name>
<dbReference type="InterPro" id="IPR053137">
    <property type="entry name" value="NLR-like"/>
</dbReference>
<dbReference type="PROSITE" id="PS50088">
    <property type="entry name" value="ANK_REPEAT"/>
    <property type="match status" value="1"/>
</dbReference>
<dbReference type="PROSITE" id="PS50837">
    <property type="entry name" value="NACHT"/>
    <property type="match status" value="1"/>
</dbReference>
<feature type="domain" description="NACHT" evidence="4">
    <location>
        <begin position="413"/>
        <end position="558"/>
    </location>
</feature>
<evidence type="ECO:0000313" key="6">
    <source>
        <dbReference type="Proteomes" id="UP001360953"/>
    </source>
</evidence>
<dbReference type="EMBL" id="JBBPEH010000001">
    <property type="protein sequence ID" value="KAK7545178.1"/>
    <property type="molecule type" value="Genomic_DNA"/>
</dbReference>
<dbReference type="InterPro" id="IPR036770">
    <property type="entry name" value="Ankyrin_rpt-contain_sf"/>
</dbReference>
<proteinExistence type="predicted"/>
<dbReference type="InterPro" id="IPR007111">
    <property type="entry name" value="NACHT_NTPase"/>
</dbReference>
<dbReference type="Proteomes" id="UP001360953">
    <property type="component" value="Unassembled WGS sequence"/>
</dbReference>
<keyword evidence="1" id="KW-0677">Repeat</keyword>
<comment type="caution">
    <text evidence="5">The sequence shown here is derived from an EMBL/GenBank/DDBJ whole genome shotgun (WGS) entry which is preliminary data.</text>
</comment>
<dbReference type="PROSITE" id="PS50297">
    <property type="entry name" value="ANK_REP_REGION"/>
    <property type="match status" value="1"/>
</dbReference>
<dbReference type="SUPFAM" id="SSF53167">
    <property type="entry name" value="Purine and uridine phosphorylases"/>
    <property type="match status" value="1"/>
</dbReference>
<keyword evidence="6" id="KW-1185">Reference proteome</keyword>
<protein>
    <recommendedName>
        <fullName evidence="4">NACHT domain-containing protein</fullName>
    </recommendedName>
</protein>
<keyword evidence="2" id="KW-0040">ANK repeat</keyword>
<dbReference type="PANTHER" id="PTHR46082:SF11">
    <property type="entry name" value="AAA+ ATPASE DOMAIN-CONTAINING PROTEIN-RELATED"/>
    <property type="match status" value="1"/>
</dbReference>
<dbReference type="InterPro" id="IPR002110">
    <property type="entry name" value="Ankyrin_rpt"/>
</dbReference>
<dbReference type="Pfam" id="PF12796">
    <property type="entry name" value="Ank_2"/>
    <property type="match status" value="1"/>
</dbReference>
<organism evidence="5 6">
    <name type="scientific">Phyllosticta citribraziliensis</name>
    <dbReference type="NCBI Taxonomy" id="989973"/>
    <lineage>
        <taxon>Eukaryota</taxon>
        <taxon>Fungi</taxon>
        <taxon>Dikarya</taxon>
        <taxon>Ascomycota</taxon>
        <taxon>Pezizomycotina</taxon>
        <taxon>Dothideomycetes</taxon>
        <taxon>Dothideomycetes incertae sedis</taxon>
        <taxon>Botryosphaeriales</taxon>
        <taxon>Phyllostictaceae</taxon>
        <taxon>Phyllosticta</taxon>
    </lineage>
</organism>
<dbReference type="PANTHER" id="PTHR46082">
    <property type="entry name" value="ATP/GTP-BINDING PROTEIN-RELATED"/>
    <property type="match status" value="1"/>
</dbReference>
<dbReference type="InterPro" id="IPR035994">
    <property type="entry name" value="Nucleoside_phosphorylase_sf"/>
</dbReference>
<dbReference type="SUPFAM" id="SSF52540">
    <property type="entry name" value="P-loop containing nucleoside triphosphate hydrolases"/>
    <property type="match status" value="1"/>
</dbReference>
<feature type="region of interest" description="Disordered" evidence="3">
    <location>
        <begin position="221"/>
        <end position="240"/>
    </location>
</feature>
<feature type="repeat" description="ANK" evidence="2">
    <location>
        <begin position="982"/>
        <end position="1014"/>
    </location>
</feature>
<evidence type="ECO:0000313" key="5">
    <source>
        <dbReference type="EMBL" id="KAK7545178.1"/>
    </source>
</evidence>
<sequence length="1039" mass="115849">MSDPSTYTVGWICAITTESIAARQFLDEEHDPPGHVSHHDNNTYTLGRIGRHRVVIAVLPHGEYGITNAAGVARDMLHSFPNVRIGLMVGIGGGAPSSKNDIRLGDVAVSSPGGGQGGILQYDYGRAIQGLDFQHSGFLNQPQMLLLTAVADLRGRHLSDGNQIHEHIEAILANKKRLKRLGFQRPDLSSDRLFLSDYTHKDSDKSCDECCLTDGDKVQENDSPQTLVKRSERTEDDDNPEVHYGLIASANTLMKNAEVRDSFATVHGVLCFEMEAAGLMNHFPCLIIRGICDYSDTHKNKAWQGYAAMAAAAYAKDLLGRIAPQRVEAEPKLSEALSSIQEEINTVGNITRDMSVSIQKTHAEIHHDKILSWLSAPDPSTNYRKALKQRHPGSGQWFIQSPTYSEWKTAPKSFLWLHGIPGCGKTILSSTIIEDLQVTNTLGKPLYFFFDFTENQKQGLENTVRSLIYQLYRESKDVREHLDHLHPDCNGGKQPSTDSLSVALLNMVCAIGEVWIVLDALDECGTRAQRPNGGLCAWIAALQSAPQANVHLLVTSRPEHDIQTFIERHAQQQVVIRIQSELITDDIRAYVRGRVRQHDGLRRWWSRPRIQDEIETALLQKADGMFRWVSCQLDAIEECRDPLTLREALKSLPATLDDTYARILKTIPAEIKRPAIRILQFLTFSNRPLRIEEVVDAIAVEVNQKPRFDTENRMPVPEEVAGYCSSLVAVVKKHYGRDERIRTEVQLAHFSVKEYLTSPRLDKDIAPDLNEHVSRATIAEVCLAYWLGMAEDLSEEQIGQFLRRAHQNDRHWAARIRQVAEMEDVPKQFQREQISGLRQQAVNALVADQKNIEECFPLARYAARHWASHALVAETSSEEVRRLATDFFSSEHCYETCYRQFAPDDPWSHREDHYQEPGPALYHASLSGLVSAVEVLIDKGAEVNGHGGYFGNALQAASWAGHTRVIRTLLENGARINALGGKYGTALQAASFAGRDQVVRMLLDEGADIRALGGACNGFDVISGVERAQGAASEIFGAA</sequence>
<dbReference type="Pfam" id="PF24883">
    <property type="entry name" value="NPHP3_N"/>
    <property type="match status" value="1"/>
</dbReference>
<evidence type="ECO:0000256" key="3">
    <source>
        <dbReference type="SAM" id="MobiDB-lite"/>
    </source>
</evidence>
<evidence type="ECO:0000256" key="2">
    <source>
        <dbReference type="PROSITE-ProRule" id="PRU00023"/>
    </source>
</evidence>
<dbReference type="SMART" id="SM00248">
    <property type="entry name" value="ANK"/>
    <property type="match status" value="3"/>
</dbReference>
<dbReference type="InterPro" id="IPR054471">
    <property type="entry name" value="GPIID_WHD"/>
</dbReference>
<dbReference type="Gene3D" id="3.40.50.1580">
    <property type="entry name" value="Nucleoside phosphorylase domain"/>
    <property type="match status" value="1"/>
</dbReference>
<evidence type="ECO:0000259" key="4">
    <source>
        <dbReference type="PROSITE" id="PS50837"/>
    </source>
</evidence>
<evidence type="ECO:0000256" key="1">
    <source>
        <dbReference type="ARBA" id="ARBA00022737"/>
    </source>
</evidence>
<accession>A0ABR1MD46</accession>
<dbReference type="Pfam" id="PF22939">
    <property type="entry name" value="WHD_GPIID"/>
    <property type="match status" value="1"/>
</dbReference>
<dbReference type="SUPFAM" id="SSF48403">
    <property type="entry name" value="Ankyrin repeat"/>
    <property type="match status" value="1"/>
</dbReference>
<dbReference type="Gene3D" id="1.25.40.20">
    <property type="entry name" value="Ankyrin repeat-containing domain"/>
    <property type="match status" value="1"/>
</dbReference>
<dbReference type="InterPro" id="IPR027417">
    <property type="entry name" value="P-loop_NTPase"/>
</dbReference>
<dbReference type="Gene3D" id="3.40.50.300">
    <property type="entry name" value="P-loop containing nucleotide triphosphate hydrolases"/>
    <property type="match status" value="1"/>
</dbReference>
<dbReference type="InterPro" id="IPR056884">
    <property type="entry name" value="NPHP3-like_N"/>
</dbReference>
<dbReference type="GeneID" id="92035640"/>